<organism evidence="1 2">
    <name type="scientific">Phascolomyces articulosus</name>
    <dbReference type="NCBI Taxonomy" id="60185"/>
    <lineage>
        <taxon>Eukaryota</taxon>
        <taxon>Fungi</taxon>
        <taxon>Fungi incertae sedis</taxon>
        <taxon>Mucoromycota</taxon>
        <taxon>Mucoromycotina</taxon>
        <taxon>Mucoromycetes</taxon>
        <taxon>Mucorales</taxon>
        <taxon>Lichtheimiaceae</taxon>
        <taxon>Phascolomyces</taxon>
    </lineage>
</organism>
<comment type="caution">
    <text evidence="1">The sequence shown here is derived from an EMBL/GenBank/DDBJ whole genome shotgun (WGS) entry which is preliminary data.</text>
</comment>
<reference evidence="1" key="1">
    <citation type="journal article" date="2022" name="IScience">
        <title>Evolution of zygomycete secretomes and the origins of terrestrial fungal ecologies.</title>
        <authorList>
            <person name="Chang Y."/>
            <person name="Wang Y."/>
            <person name="Mondo S."/>
            <person name="Ahrendt S."/>
            <person name="Andreopoulos W."/>
            <person name="Barry K."/>
            <person name="Beard J."/>
            <person name="Benny G.L."/>
            <person name="Blankenship S."/>
            <person name="Bonito G."/>
            <person name="Cuomo C."/>
            <person name="Desiro A."/>
            <person name="Gervers K.A."/>
            <person name="Hundley H."/>
            <person name="Kuo A."/>
            <person name="LaButti K."/>
            <person name="Lang B.F."/>
            <person name="Lipzen A."/>
            <person name="O'Donnell K."/>
            <person name="Pangilinan J."/>
            <person name="Reynolds N."/>
            <person name="Sandor L."/>
            <person name="Smith M.E."/>
            <person name="Tsang A."/>
            <person name="Grigoriev I.V."/>
            <person name="Stajich J.E."/>
            <person name="Spatafora J.W."/>
        </authorList>
    </citation>
    <scope>NUCLEOTIDE SEQUENCE</scope>
    <source>
        <strain evidence="1">RSA 2281</strain>
    </source>
</reference>
<dbReference type="AlphaFoldDB" id="A0AAD5KBH6"/>
<evidence type="ECO:0000313" key="2">
    <source>
        <dbReference type="Proteomes" id="UP001209540"/>
    </source>
</evidence>
<evidence type="ECO:0008006" key="3">
    <source>
        <dbReference type="Google" id="ProtNLM"/>
    </source>
</evidence>
<name>A0AAD5KBH6_9FUNG</name>
<proteinExistence type="predicted"/>
<accession>A0AAD5KBH6</accession>
<evidence type="ECO:0000313" key="1">
    <source>
        <dbReference type="EMBL" id="KAI9264316.1"/>
    </source>
</evidence>
<protein>
    <recommendedName>
        <fullName evidence="3">Tc1-like transposase DDE domain-containing protein</fullName>
    </recommendedName>
</protein>
<reference evidence="1" key="2">
    <citation type="submission" date="2023-02" db="EMBL/GenBank/DDBJ databases">
        <authorList>
            <consortium name="DOE Joint Genome Institute"/>
            <person name="Mondo S.J."/>
            <person name="Chang Y."/>
            <person name="Wang Y."/>
            <person name="Ahrendt S."/>
            <person name="Andreopoulos W."/>
            <person name="Barry K."/>
            <person name="Beard J."/>
            <person name="Benny G.L."/>
            <person name="Blankenship S."/>
            <person name="Bonito G."/>
            <person name="Cuomo C."/>
            <person name="Desiro A."/>
            <person name="Gervers K.A."/>
            <person name="Hundley H."/>
            <person name="Kuo A."/>
            <person name="LaButti K."/>
            <person name="Lang B.F."/>
            <person name="Lipzen A."/>
            <person name="O'Donnell K."/>
            <person name="Pangilinan J."/>
            <person name="Reynolds N."/>
            <person name="Sandor L."/>
            <person name="Smith M.W."/>
            <person name="Tsang A."/>
            <person name="Grigoriev I.V."/>
            <person name="Stajich J.E."/>
            <person name="Spatafora J.W."/>
        </authorList>
    </citation>
    <scope>NUCLEOTIDE SEQUENCE</scope>
    <source>
        <strain evidence="1">RSA 2281</strain>
    </source>
</reference>
<sequence length="95" mass="10889">MPELEHVQSILSFINKIMDTLDDNNMKGRLVVGNAPIHVMQSIACLVEQHRYKYTYLAPYFPFLNSVNRTVLSKVKLSKYGVWPALLLLILVLLT</sequence>
<dbReference type="Proteomes" id="UP001209540">
    <property type="component" value="Unassembled WGS sequence"/>
</dbReference>
<gene>
    <name evidence="1" type="ORF">BDA99DRAFT_580467</name>
</gene>
<dbReference type="EMBL" id="JAIXMP010000012">
    <property type="protein sequence ID" value="KAI9264316.1"/>
    <property type="molecule type" value="Genomic_DNA"/>
</dbReference>
<keyword evidence="2" id="KW-1185">Reference proteome</keyword>